<dbReference type="AlphaFoldDB" id="A0A918Y6P1"/>
<protein>
    <submittedName>
        <fullName evidence="4">3-beta hydroxysteroid dehydrogenase</fullName>
    </submittedName>
</protein>
<dbReference type="GO" id="GO:0016616">
    <property type="term" value="F:oxidoreductase activity, acting on the CH-OH group of donors, NAD or NADP as acceptor"/>
    <property type="evidence" value="ECO:0007669"/>
    <property type="project" value="InterPro"/>
</dbReference>
<gene>
    <name evidence="4" type="ORF">GCM10010508_47330</name>
</gene>
<feature type="domain" description="3-beta hydroxysteroid dehydrogenase/isomerase" evidence="3">
    <location>
        <begin position="18"/>
        <end position="191"/>
    </location>
</feature>
<dbReference type="GO" id="GO:0006694">
    <property type="term" value="P:steroid biosynthetic process"/>
    <property type="evidence" value="ECO:0007669"/>
    <property type="project" value="InterPro"/>
</dbReference>
<dbReference type="PANTHER" id="PTHR43245">
    <property type="entry name" value="BIFUNCTIONAL POLYMYXIN RESISTANCE PROTEIN ARNA"/>
    <property type="match status" value="1"/>
</dbReference>
<sequence length="324" mass="34707">MARVTPGHRDGQEAAGLLITGAGGFIGSRVAHRAGQLPGRRTLRLLAHRRALPLAPRAADVVAGDLGDPPSLYGLCEGVETVVHCASLIDGTDEECEAVNVRGTEALVKEAQRAGVSRVVYLSTASVYGRGTFRDARAEVLVRNPGSPTSRTRAVAEDIVLAAGGTVLRPHLVYGTGDRWVGPGLVTLLRTIDAGVQGWRARVSAIDVNDLARVVLETALAPGDRLKTCVYHANHPRPTTAGTLLRVFAELAELVPNERMLTYDQAAERLRVVGRSANSLDMMVTDHWFESGRLWSDLGVEPGAGFEEGMARHAAWYRATLRAS</sequence>
<dbReference type="EMBL" id="BMVF01000013">
    <property type="protein sequence ID" value="GHD92852.1"/>
    <property type="molecule type" value="Genomic_DNA"/>
</dbReference>
<evidence type="ECO:0000259" key="3">
    <source>
        <dbReference type="Pfam" id="PF01073"/>
    </source>
</evidence>
<dbReference type="InterPro" id="IPR002225">
    <property type="entry name" value="3Beta_OHSteriod_DH/Estase"/>
</dbReference>
<keyword evidence="5" id="KW-1185">Reference proteome</keyword>
<dbReference type="Gene3D" id="3.40.50.720">
    <property type="entry name" value="NAD(P)-binding Rossmann-like Domain"/>
    <property type="match status" value="1"/>
</dbReference>
<reference evidence="4" key="2">
    <citation type="submission" date="2020-09" db="EMBL/GenBank/DDBJ databases">
        <authorList>
            <person name="Sun Q."/>
            <person name="Ohkuma M."/>
        </authorList>
    </citation>
    <scope>NUCLEOTIDE SEQUENCE</scope>
    <source>
        <strain evidence="4">JCM 4654</strain>
    </source>
</reference>
<evidence type="ECO:0000256" key="2">
    <source>
        <dbReference type="ARBA" id="ARBA00023002"/>
    </source>
</evidence>
<proteinExistence type="inferred from homology"/>
<evidence type="ECO:0000313" key="5">
    <source>
        <dbReference type="Proteomes" id="UP000608955"/>
    </source>
</evidence>
<dbReference type="Proteomes" id="UP000608955">
    <property type="component" value="Unassembled WGS sequence"/>
</dbReference>
<evidence type="ECO:0000256" key="1">
    <source>
        <dbReference type="ARBA" id="ARBA00009219"/>
    </source>
</evidence>
<name>A0A918Y6P1_9ACTN</name>
<organism evidence="4 5">
    <name type="scientific">Streptomyces naganishii JCM 4654</name>
    <dbReference type="NCBI Taxonomy" id="1306179"/>
    <lineage>
        <taxon>Bacteria</taxon>
        <taxon>Bacillati</taxon>
        <taxon>Actinomycetota</taxon>
        <taxon>Actinomycetes</taxon>
        <taxon>Kitasatosporales</taxon>
        <taxon>Streptomycetaceae</taxon>
        <taxon>Streptomyces</taxon>
    </lineage>
</organism>
<evidence type="ECO:0000313" key="4">
    <source>
        <dbReference type="EMBL" id="GHD92852.1"/>
    </source>
</evidence>
<comment type="similarity">
    <text evidence="1">Belongs to the 3-beta-HSD family.</text>
</comment>
<dbReference type="Pfam" id="PF01073">
    <property type="entry name" value="3Beta_HSD"/>
    <property type="match status" value="1"/>
</dbReference>
<dbReference type="InterPro" id="IPR050177">
    <property type="entry name" value="Lipid_A_modif_metabolic_enz"/>
</dbReference>
<dbReference type="SUPFAM" id="SSF51735">
    <property type="entry name" value="NAD(P)-binding Rossmann-fold domains"/>
    <property type="match status" value="1"/>
</dbReference>
<keyword evidence="2" id="KW-0560">Oxidoreductase</keyword>
<accession>A0A918Y6P1</accession>
<reference evidence="4" key="1">
    <citation type="journal article" date="2014" name="Int. J. Syst. Evol. Microbiol.">
        <title>Complete genome sequence of Corynebacterium casei LMG S-19264T (=DSM 44701T), isolated from a smear-ripened cheese.</title>
        <authorList>
            <consortium name="US DOE Joint Genome Institute (JGI-PGF)"/>
            <person name="Walter F."/>
            <person name="Albersmeier A."/>
            <person name="Kalinowski J."/>
            <person name="Ruckert C."/>
        </authorList>
    </citation>
    <scope>NUCLEOTIDE SEQUENCE</scope>
    <source>
        <strain evidence="4">JCM 4654</strain>
    </source>
</reference>
<dbReference type="PANTHER" id="PTHR43245:SF51">
    <property type="entry name" value="SHORT CHAIN DEHYDROGENASE_REDUCTASE FAMILY 42E, MEMBER 2"/>
    <property type="match status" value="1"/>
</dbReference>
<comment type="caution">
    <text evidence="4">The sequence shown here is derived from an EMBL/GenBank/DDBJ whole genome shotgun (WGS) entry which is preliminary data.</text>
</comment>
<dbReference type="InterPro" id="IPR036291">
    <property type="entry name" value="NAD(P)-bd_dom_sf"/>
</dbReference>